<dbReference type="InterPro" id="IPR035992">
    <property type="entry name" value="Ricin_B-like_lectins"/>
</dbReference>
<evidence type="ECO:0000313" key="3">
    <source>
        <dbReference type="EMBL" id="EJD34880.1"/>
    </source>
</evidence>
<dbReference type="Gene3D" id="2.80.10.50">
    <property type="match status" value="1"/>
</dbReference>
<gene>
    <name evidence="3" type="ORF">AURDEDRAFT_130926</name>
</gene>
<evidence type="ECO:0008006" key="5">
    <source>
        <dbReference type="Google" id="ProtNLM"/>
    </source>
</evidence>
<protein>
    <recommendedName>
        <fullName evidence="5">Ricin B lectin domain-containing protein</fullName>
    </recommendedName>
</protein>
<organism evidence="3 4">
    <name type="scientific">Auricularia subglabra (strain TFB-10046 / SS5)</name>
    <name type="common">White-rot fungus</name>
    <name type="synonym">Auricularia delicata (strain TFB10046)</name>
    <dbReference type="NCBI Taxonomy" id="717982"/>
    <lineage>
        <taxon>Eukaryota</taxon>
        <taxon>Fungi</taxon>
        <taxon>Dikarya</taxon>
        <taxon>Basidiomycota</taxon>
        <taxon>Agaricomycotina</taxon>
        <taxon>Agaricomycetes</taxon>
        <taxon>Auriculariales</taxon>
        <taxon>Auriculariaceae</taxon>
        <taxon>Auricularia</taxon>
    </lineage>
</organism>
<proteinExistence type="predicted"/>
<feature type="chain" id="PRO_5003740717" description="Ricin B lectin domain-containing protein" evidence="2">
    <location>
        <begin position="20"/>
        <end position="183"/>
    </location>
</feature>
<dbReference type="Proteomes" id="UP000006514">
    <property type="component" value="Unassembled WGS sequence"/>
</dbReference>
<dbReference type="KEGG" id="adl:AURDEDRAFT_130926"/>
<accession>J0WQP1</accession>
<evidence type="ECO:0000256" key="1">
    <source>
        <dbReference type="SAM" id="MobiDB-lite"/>
    </source>
</evidence>
<dbReference type="InParanoid" id="J0WQP1"/>
<feature type="signal peptide" evidence="2">
    <location>
        <begin position="1"/>
        <end position="19"/>
    </location>
</feature>
<dbReference type="SUPFAM" id="SSF50370">
    <property type="entry name" value="Ricin B-like lectins"/>
    <property type="match status" value="1"/>
</dbReference>
<evidence type="ECO:0000256" key="2">
    <source>
        <dbReference type="SAM" id="SignalP"/>
    </source>
</evidence>
<feature type="compositionally biased region" description="Polar residues" evidence="1">
    <location>
        <begin position="168"/>
        <end position="183"/>
    </location>
</feature>
<dbReference type="EMBL" id="JH687915">
    <property type="protein sequence ID" value="EJD34880.1"/>
    <property type="molecule type" value="Genomic_DNA"/>
</dbReference>
<sequence length="183" mass="20322">MKFYTSLAPLLAFSAAAIAQQLTPGTYRITPTIAPDSALTAPVRKNQPAFVAPITNETNQLWTLTAVPNLGAGNFTLQNVSTEEWLRAPEFRVPGTTVLCSEDRPSNWFTKPNTDSWRIFINIGLAVNFHDTSNTGRPEVQIVRETDPHAKPSLFQRALRRVNEDQGEQNPMSRHVSASYSPE</sequence>
<name>J0WQP1_AURST</name>
<evidence type="ECO:0000313" key="4">
    <source>
        <dbReference type="Proteomes" id="UP000006514"/>
    </source>
</evidence>
<dbReference type="AlphaFoldDB" id="J0WQP1"/>
<reference evidence="4" key="1">
    <citation type="journal article" date="2012" name="Science">
        <title>The Paleozoic origin of enzymatic lignin decomposition reconstructed from 31 fungal genomes.</title>
        <authorList>
            <person name="Floudas D."/>
            <person name="Binder M."/>
            <person name="Riley R."/>
            <person name="Barry K."/>
            <person name="Blanchette R.A."/>
            <person name="Henrissat B."/>
            <person name="Martinez A.T."/>
            <person name="Otillar R."/>
            <person name="Spatafora J.W."/>
            <person name="Yadav J.S."/>
            <person name="Aerts A."/>
            <person name="Benoit I."/>
            <person name="Boyd A."/>
            <person name="Carlson A."/>
            <person name="Copeland A."/>
            <person name="Coutinho P.M."/>
            <person name="de Vries R.P."/>
            <person name="Ferreira P."/>
            <person name="Findley K."/>
            <person name="Foster B."/>
            <person name="Gaskell J."/>
            <person name="Glotzer D."/>
            <person name="Gorecki P."/>
            <person name="Heitman J."/>
            <person name="Hesse C."/>
            <person name="Hori C."/>
            <person name="Igarashi K."/>
            <person name="Jurgens J.A."/>
            <person name="Kallen N."/>
            <person name="Kersten P."/>
            <person name="Kohler A."/>
            <person name="Kuees U."/>
            <person name="Kumar T.K.A."/>
            <person name="Kuo A."/>
            <person name="LaButti K."/>
            <person name="Larrondo L.F."/>
            <person name="Lindquist E."/>
            <person name="Ling A."/>
            <person name="Lombard V."/>
            <person name="Lucas S."/>
            <person name="Lundell T."/>
            <person name="Martin R."/>
            <person name="McLaughlin D.J."/>
            <person name="Morgenstern I."/>
            <person name="Morin E."/>
            <person name="Murat C."/>
            <person name="Nagy L.G."/>
            <person name="Nolan M."/>
            <person name="Ohm R.A."/>
            <person name="Patyshakuliyeva A."/>
            <person name="Rokas A."/>
            <person name="Ruiz-Duenas F.J."/>
            <person name="Sabat G."/>
            <person name="Salamov A."/>
            <person name="Samejima M."/>
            <person name="Schmutz J."/>
            <person name="Slot J.C."/>
            <person name="St John F."/>
            <person name="Stenlid J."/>
            <person name="Sun H."/>
            <person name="Sun S."/>
            <person name="Syed K."/>
            <person name="Tsang A."/>
            <person name="Wiebenga A."/>
            <person name="Young D."/>
            <person name="Pisabarro A."/>
            <person name="Eastwood D.C."/>
            <person name="Martin F."/>
            <person name="Cullen D."/>
            <person name="Grigoriev I.V."/>
            <person name="Hibbett D.S."/>
        </authorList>
    </citation>
    <scope>NUCLEOTIDE SEQUENCE [LARGE SCALE GENOMIC DNA]</scope>
    <source>
        <strain evidence="4">TFB10046</strain>
    </source>
</reference>
<keyword evidence="2" id="KW-0732">Signal</keyword>
<feature type="region of interest" description="Disordered" evidence="1">
    <location>
        <begin position="164"/>
        <end position="183"/>
    </location>
</feature>
<keyword evidence="4" id="KW-1185">Reference proteome</keyword>